<protein>
    <submittedName>
        <fullName evidence="1">DUF5994 family protein</fullName>
    </submittedName>
</protein>
<name>A0ABN2FUN2_9ACTN</name>
<reference evidence="1 2" key="1">
    <citation type="journal article" date="2019" name="Int. J. Syst. Evol. Microbiol.">
        <title>The Global Catalogue of Microorganisms (GCM) 10K type strain sequencing project: providing services to taxonomists for standard genome sequencing and annotation.</title>
        <authorList>
            <consortium name="The Broad Institute Genomics Platform"/>
            <consortium name="The Broad Institute Genome Sequencing Center for Infectious Disease"/>
            <person name="Wu L."/>
            <person name="Ma J."/>
        </authorList>
    </citation>
    <scope>NUCLEOTIDE SEQUENCE [LARGE SCALE GENOMIC DNA]</scope>
    <source>
        <strain evidence="1 2">JCM 14718</strain>
    </source>
</reference>
<proteinExistence type="predicted"/>
<dbReference type="InterPro" id="IPR046036">
    <property type="entry name" value="DUF5994"/>
</dbReference>
<evidence type="ECO:0000313" key="1">
    <source>
        <dbReference type="EMBL" id="GAA1659572.1"/>
    </source>
</evidence>
<dbReference type="Proteomes" id="UP001500618">
    <property type="component" value="Unassembled WGS sequence"/>
</dbReference>
<dbReference type="EMBL" id="BAAANY010000002">
    <property type="protein sequence ID" value="GAA1659572.1"/>
    <property type="molecule type" value="Genomic_DNA"/>
</dbReference>
<dbReference type="Pfam" id="PF19457">
    <property type="entry name" value="DUF5994"/>
    <property type="match status" value="1"/>
</dbReference>
<comment type="caution">
    <text evidence="1">The sequence shown here is derived from an EMBL/GenBank/DDBJ whole genome shotgun (WGS) entry which is preliminary data.</text>
</comment>
<gene>
    <name evidence="1" type="ORF">GCM10009765_06160</name>
</gene>
<sequence length="140" mass="14900">MGPLDGAWWPRSADPVAELPPLIRAVEVSRGRITHLMLQAEGWRSQPRRMTVDGRVIRLGWFTSGPAGLLTTTNSGRDRVDLLVVPPTLSKAAAAAAMAAASDPTNTLRTPEILAAVNTTDPAALDRWESDGGHLRTAAA</sequence>
<keyword evidence="2" id="KW-1185">Reference proteome</keyword>
<accession>A0ABN2FUN2</accession>
<evidence type="ECO:0000313" key="2">
    <source>
        <dbReference type="Proteomes" id="UP001500618"/>
    </source>
</evidence>
<organism evidence="1 2">
    <name type="scientific">Fodinicola feengrottensis</name>
    <dbReference type="NCBI Taxonomy" id="435914"/>
    <lineage>
        <taxon>Bacteria</taxon>
        <taxon>Bacillati</taxon>
        <taxon>Actinomycetota</taxon>
        <taxon>Actinomycetes</taxon>
        <taxon>Mycobacteriales</taxon>
        <taxon>Fodinicola</taxon>
    </lineage>
</organism>